<dbReference type="InterPro" id="IPR000531">
    <property type="entry name" value="Beta-barrel_TonB"/>
</dbReference>
<evidence type="ECO:0000313" key="15">
    <source>
        <dbReference type="EMBL" id="TBU98084.1"/>
    </source>
</evidence>
<dbReference type="GO" id="GO:0009279">
    <property type="term" value="C:cell outer membrane"/>
    <property type="evidence" value="ECO:0007669"/>
    <property type="project" value="UniProtKB-SubCell"/>
</dbReference>
<dbReference type="Pfam" id="PF07715">
    <property type="entry name" value="Plug"/>
    <property type="match status" value="1"/>
</dbReference>
<evidence type="ECO:0000256" key="4">
    <source>
        <dbReference type="ARBA" id="ARBA00022496"/>
    </source>
</evidence>
<comment type="similarity">
    <text evidence="11 12">Belongs to the TonB-dependent receptor family.</text>
</comment>
<keyword evidence="7" id="KW-0406">Ion transport</keyword>
<evidence type="ECO:0000256" key="7">
    <source>
        <dbReference type="ARBA" id="ARBA00023065"/>
    </source>
</evidence>
<accession>A0A4Q9RD74</accession>
<evidence type="ECO:0000256" key="11">
    <source>
        <dbReference type="PROSITE-ProRule" id="PRU01360"/>
    </source>
</evidence>
<dbReference type="SUPFAM" id="SSF56935">
    <property type="entry name" value="Porins"/>
    <property type="match status" value="1"/>
</dbReference>
<keyword evidence="6" id="KW-0408">Iron</keyword>
<keyword evidence="3 11" id="KW-1134">Transmembrane beta strand</keyword>
<reference evidence="15 16" key="1">
    <citation type="submission" date="2018-06" db="EMBL/GenBank/DDBJ databases">
        <title>Three novel Pseudomonas species isolated from symptomatic oak.</title>
        <authorList>
            <person name="Bueno-Gonzalez V."/>
            <person name="Brady C."/>
        </authorList>
    </citation>
    <scope>NUCLEOTIDE SEQUENCE [LARGE SCALE GENOMIC DNA]</scope>
    <source>
        <strain evidence="15 16">P17C</strain>
    </source>
</reference>
<evidence type="ECO:0000256" key="9">
    <source>
        <dbReference type="ARBA" id="ARBA00023136"/>
    </source>
</evidence>
<evidence type="ECO:0000259" key="13">
    <source>
        <dbReference type="Pfam" id="PF00593"/>
    </source>
</evidence>
<dbReference type="GO" id="GO:0006826">
    <property type="term" value="P:iron ion transport"/>
    <property type="evidence" value="ECO:0007669"/>
    <property type="project" value="UniProtKB-KW"/>
</dbReference>
<dbReference type="EMBL" id="QJUP01000006">
    <property type="protein sequence ID" value="TBU98084.1"/>
    <property type="molecule type" value="Genomic_DNA"/>
</dbReference>
<dbReference type="PANTHER" id="PTHR32552:SF81">
    <property type="entry name" value="TONB-DEPENDENT OUTER MEMBRANE RECEPTOR"/>
    <property type="match status" value="1"/>
</dbReference>
<dbReference type="AlphaFoldDB" id="A0A4Q9RD74"/>
<name>A0A4Q9RD74_9GAMM</name>
<evidence type="ECO:0000256" key="12">
    <source>
        <dbReference type="RuleBase" id="RU003357"/>
    </source>
</evidence>
<dbReference type="InterPro" id="IPR039426">
    <property type="entry name" value="TonB-dep_rcpt-like"/>
</dbReference>
<dbReference type="InterPro" id="IPR012910">
    <property type="entry name" value="Plug_dom"/>
</dbReference>
<keyword evidence="15" id="KW-0675">Receptor</keyword>
<comment type="caution">
    <text evidence="15">The sequence shown here is derived from an EMBL/GenBank/DDBJ whole genome shotgun (WGS) entry which is preliminary data.</text>
</comment>
<feature type="domain" description="TonB-dependent receptor-like beta-barrel" evidence="13">
    <location>
        <begin position="266"/>
        <end position="750"/>
    </location>
</feature>
<dbReference type="CDD" id="cd01347">
    <property type="entry name" value="ligand_gated_channel"/>
    <property type="match status" value="1"/>
</dbReference>
<evidence type="ECO:0000256" key="3">
    <source>
        <dbReference type="ARBA" id="ARBA00022452"/>
    </source>
</evidence>
<protein>
    <submittedName>
        <fullName evidence="15">TonB-dependent receptor</fullName>
    </submittedName>
</protein>
<comment type="subcellular location">
    <subcellularLocation>
        <location evidence="1 11">Cell outer membrane</location>
        <topology evidence="1 11">Multi-pass membrane protein</topology>
    </subcellularLocation>
</comment>
<dbReference type="PROSITE" id="PS52016">
    <property type="entry name" value="TONB_DEPENDENT_REC_3"/>
    <property type="match status" value="1"/>
</dbReference>
<evidence type="ECO:0000313" key="16">
    <source>
        <dbReference type="Proteomes" id="UP000292639"/>
    </source>
</evidence>
<proteinExistence type="inferred from homology"/>
<feature type="domain" description="TonB-dependent receptor plug" evidence="14">
    <location>
        <begin position="54"/>
        <end position="160"/>
    </location>
</feature>
<gene>
    <name evidence="15" type="ORF">DNJ96_06560</name>
</gene>
<evidence type="ECO:0000256" key="1">
    <source>
        <dbReference type="ARBA" id="ARBA00004571"/>
    </source>
</evidence>
<keyword evidence="10 11" id="KW-0998">Cell outer membrane</keyword>
<evidence type="ECO:0000256" key="10">
    <source>
        <dbReference type="ARBA" id="ARBA00023237"/>
    </source>
</evidence>
<dbReference type="Proteomes" id="UP000292639">
    <property type="component" value="Unassembled WGS sequence"/>
</dbReference>
<sequence length="786" mass="87002">MGYYLAPPWGGIVYRCIVPWGLACLVAADAWGQEDVLALDPVDVSARHRAEVTQDVPIAMTVLDGEQLEQAGHYGLRDIQQQAPGLVVSGHGPRHAGYGLRGFGATAYNDGLDSSVGIFVDGVYLGRQGMAFSDLLDIERIEVLRGPQGTLFGKNSSAGALNIATRQPTFHDEVEAEASFGSYGERRYRATLSGPLLDDVLAGRFSFVDRKRDGTVDNHYDGSSLNDIDSQALRGQLLWTPNEYLSARLIADVGRDDSANTVLPSHYSGQSDARAAALGYHILATAPFEREVWSNMPLKARNDQNALSLQLDWQMTDDLGLTSITAYRDWTLRDARDADGMDLSIAYLDTSLDQRQFSQELRLSGALGSDLDYVAGLYYLQQTLDRRHAVEFGQDASAWFVADRMDELSRLGLSLTHPSQVPSFLLDGGRQSITGEQKSDSRALFTHVTWRPWARLELTGGLRYTYERKQGWVARNVSGLVSLDGLPPIFQAGGELLRELALGDYYYRRDSVGEGDISSLLGASYRFNDQVLAYANWSRGHKAGGINFDVVGPRAAATFDAERATSLELGLKTRFWQQRASLDLALYQTDVDDYQALTLSQPEHIWMPPLRNNLLNVGKARLRGVELDSRWRLHSRMDMRLGVAWSDARYRSFDNAPCGPGLAPSLCDYSGKRLYNAPEWNASAGLDYHHPVGRGLEGFTGLEQSVRSGYYGTLEGGKGSWQPGHGLTNLRMGLRASDHGWEVEFWVRNLFDKDYITAVYASLGLGDYAVMPGDPRTMGMTMRVRL</sequence>
<evidence type="ECO:0000256" key="2">
    <source>
        <dbReference type="ARBA" id="ARBA00022448"/>
    </source>
</evidence>
<dbReference type="Gene3D" id="2.40.170.20">
    <property type="entry name" value="TonB-dependent receptor, beta-barrel domain"/>
    <property type="match status" value="1"/>
</dbReference>
<evidence type="ECO:0000256" key="5">
    <source>
        <dbReference type="ARBA" id="ARBA00022692"/>
    </source>
</evidence>
<evidence type="ECO:0000256" key="8">
    <source>
        <dbReference type="ARBA" id="ARBA00023077"/>
    </source>
</evidence>
<keyword evidence="9 11" id="KW-0472">Membrane</keyword>
<keyword evidence="2 11" id="KW-0813">Transport</keyword>
<dbReference type="PANTHER" id="PTHR32552">
    <property type="entry name" value="FERRICHROME IRON RECEPTOR-RELATED"/>
    <property type="match status" value="1"/>
</dbReference>
<evidence type="ECO:0000259" key="14">
    <source>
        <dbReference type="Pfam" id="PF07715"/>
    </source>
</evidence>
<dbReference type="InterPro" id="IPR036942">
    <property type="entry name" value="Beta-barrel_TonB_sf"/>
</dbReference>
<dbReference type="Pfam" id="PF00593">
    <property type="entry name" value="TonB_dep_Rec_b-barrel"/>
    <property type="match status" value="1"/>
</dbReference>
<keyword evidence="8 12" id="KW-0798">TonB box</keyword>
<keyword evidence="16" id="KW-1185">Reference proteome</keyword>
<keyword evidence="5 11" id="KW-0812">Transmembrane</keyword>
<keyword evidence="4" id="KW-0410">Iron transport</keyword>
<organism evidence="15 16">
    <name type="scientific">Stutzerimonas kirkiae</name>
    <dbReference type="NCBI Taxonomy" id="2211392"/>
    <lineage>
        <taxon>Bacteria</taxon>
        <taxon>Pseudomonadati</taxon>
        <taxon>Pseudomonadota</taxon>
        <taxon>Gammaproteobacteria</taxon>
        <taxon>Pseudomonadales</taxon>
        <taxon>Pseudomonadaceae</taxon>
        <taxon>Stutzerimonas</taxon>
    </lineage>
</organism>
<evidence type="ECO:0000256" key="6">
    <source>
        <dbReference type="ARBA" id="ARBA00023004"/>
    </source>
</evidence>